<dbReference type="PROSITE" id="PS50234">
    <property type="entry name" value="VWFA"/>
    <property type="match status" value="1"/>
</dbReference>
<protein>
    <submittedName>
        <fullName evidence="19">Calcium channel, voltage-dependent, alpha 2/delta subunit 1a</fullName>
    </submittedName>
</protein>
<evidence type="ECO:0000256" key="11">
    <source>
        <dbReference type="ARBA" id="ARBA00022989"/>
    </source>
</evidence>
<dbReference type="InterPro" id="IPR051173">
    <property type="entry name" value="Ca_channel_alpha-2/delta"/>
</dbReference>
<feature type="domain" description="VWFA" evidence="18">
    <location>
        <begin position="185"/>
        <end position="328"/>
    </location>
</feature>
<evidence type="ECO:0000256" key="5">
    <source>
        <dbReference type="ARBA" id="ARBA00022673"/>
    </source>
</evidence>
<dbReference type="Ensembl" id="ENSOMYT00000146030.1">
    <property type="protein sequence ID" value="ENSOMYP00000122709.1"/>
    <property type="gene ID" value="ENSOMYG00000073753.1"/>
</dbReference>
<evidence type="ECO:0000256" key="15">
    <source>
        <dbReference type="ARBA" id="ARBA00023180"/>
    </source>
</evidence>
<evidence type="ECO:0000256" key="3">
    <source>
        <dbReference type="ARBA" id="ARBA00022448"/>
    </source>
</evidence>
<keyword evidence="14" id="KW-1015">Disulfide bond</keyword>
<accession>A0A8K9V8X8</accession>
<keyword evidence="15" id="KW-0325">Glycoprotein</keyword>
<keyword evidence="9" id="KW-0106">Calcium</keyword>
<dbReference type="Proteomes" id="UP000694395">
    <property type="component" value="Chromosome 21"/>
</dbReference>
<evidence type="ECO:0000256" key="12">
    <source>
        <dbReference type="ARBA" id="ARBA00023065"/>
    </source>
</evidence>
<dbReference type="GeneTree" id="ENSGT00940000155209"/>
<organism evidence="19 20">
    <name type="scientific">Oncorhynchus mykiss</name>
    <name type="common">Rainbow trout</name>
    <name type="synonym">Salmo gairdneri</name>
    <dbReference type="NCBI Taxonomy" id="8022"/>
    <lineage>
        <taxon>Eukaryota</taxon>
        <taxon>Metazoa</taxon>
        <taxon>Chordata</taxon>
        <taxon>Craniata</taxon>
        <taxon>Vertebrata</taxon>
        <taxon>Euteleostomi</taxon>
        <taxon>Actinopterygii</taxon>
        <taxon>Neopterygii</taxon>
        <taxon>Teleostei</taxon>
        <taxon>Protacanthopterygii</taxon>
        <taxon>Salmoniformes</taxon>
        <taxon>Salmonidae</taxon>
        <taxon>Salmoninae</taxon>
        <taxon>Oncorhynchus</taxon>
    </lineage>
</organism>
<evidence type="ECO:0000256" key="10">
    <source>
        <dbReference type="ARBA" id="ARBA00022882"/>
    </source>
</evidence>
<dbReference type="GO" id="GO:1990454">
    <property type="term" value="C:L-type voltage-gated calcium channel complex"/>
    <property type="evidence" value="ECO:0007669"/>
    <property type="project" value="TreeGrafter"/>
</dbReference>
<comment type="similarity">
    <text evidence="2">Belongs to the calcium channel subunit alpha-2/delta family.</text>
</comment>
<dbReference type="Pfam" id="PF08473">
    <property type="entry name" value="VGCC_alpha2"/>
    <property type="match status" value="2"/>
</dbReference>
<evidence type="ECO:0000256" key="2">
    <source>
        <dbReference type="ARBA" id="ARBA00007060"/>
    </source>
</evidence>
<dbReference type="InterPro" id="IPR002035">
    <property type="entry name" value="VWF_A"/>
</dbReference>
<evidence type="ECO:0000256" key="6">
    <source>
        <dbReference type="ARBA" id="ARBA00022692"/>
    </source>
</evidence>
<dbReference type="Pfam" id="PF08399">
    <property type="entry name" value="VWA_N"/>
    <property type="match status" value="1"/>
</dbReference>
<comment type="subcellular location">
    <subcellularLocation>
        <location evidence="1">Membrane</location>
        <topology evidence="1">Single-pass type I membrane protein</topology>
    </subcellularLocation>
</comment>
<evidence type="ECO:0000313" key="19">
    <source>
        <dbReference type="Ensembl" id="ENSOMYP00000122709.1"/>
    </source>
</evidence>
<evidence type="ECO:0000256" key="4">
    <source>
        <dbReference type="ARBA" id="ARBA00022568"/>
    </source>
</evidence>
<keyword evidence="12" id="KW-0406">Ion transport</keyword>
<evidence type="ECO:0000256" key="7">
    <source>
        <dbReference type="ARBA" id="ARBA00022723"/>
    </source>
</evidence>
<keyword evidence="13 17" id="KW-0472">Membrane</keyword>
<keyword evidence="4" id="KW-0109">Calcium transport</keyword>
<evidence type="ECO:0000256" key="8">
    <source>
        <dbReference type="ARBA" id="ARBA00022729"/>
    </source>
</evidence>
<dbReference type="InterPro" id="IPR036465">
    <property type="entry name" value="vWFA_dom_sf"/>
</dbReference>
<dbReference type="SUPFAM" id="SSF53300">
    <property type="entry name" value="vWA-like"/>
    <property type="match status" value="1"/>
</dbReference>
<reference evidence="19" key="2">
    <citation type="submission" date="2025-08" db="UniProtKB">
        <authorList>
            <consortium name="Ensembl"/>
        </authorList>
    </citation>
    <scope>IDENTIFICATION</scope>
</reference>
<dbReference type="GO" id="GO:0046872">
    <property type="term" value="F:metal ion binding"/>
    <property type="evidence" value="ECO:0007669"/>
    <property type="project" value="UniProtKB-KW"/>
</dbReference>
<evidence type="ECO:0000259" key="18">
    <source>
        <dbReference type="PROSITE" id="PS50234"/>
    </source>
</evidence>
<dbReference type="FunFam" id="3.30.450.20:FF:000014">
    <property type="entry name" value="voltage-dependent calcium channel subunit alpha-2/delta-1 isoform X1"/>
    <property type="match status" value="1"/>
</dbReference>
<dbReference type="GO" id="GO:0005245">
    <property type="term" value="F:voltage-gated calcium channel activity"/>
    <property type="evidence" value="ECO:0007669"/>
    <property type="project" value="TreeGrafter"/>
</dbReference>
<dbReference type="PANTHER" id="PTHR10166:SF6">
    <property type="entry name" value="VOLTAGE-DEPENDENT CALCIUM CHANNEL SUBUNIT ALPHA-2_DELTA-1"/>
    <property type="match status" value="1"/>
</dbReference>
<keyword evidence="8" id="KW-0732">Signal</keyword>
<dbReference type="Gene3D" id="3.40.50.410">
    <property type="entry name" value="von Willebrand factor, type A domain"/>
    <property type="match status" value="1"/>
</dbReference>
<reference evidence="19" key="1">
    <citation type="submission" date="2020-07" db="EMBL/GenBank/DDBJ databases">
        <title>A long reads based de novo assembly of the rainbow trout Arlee double haploid line genome.</title>
        <authorList>
            <person name="Gao G."/>
            <person name="Palti Y."/>
        </authorList>
    </citation>
    <scope>NUCLEOTIDE SEQUENCE [LARGE SCALE GENOMIC DNA]</scope>
</reference>
<keyword evidence="5" id="KW-0107">Calcium channel</keyword>
<dbReference type="PANTHER" id="PTHR10166">
    <property type="entry name" value="VOLTAGE-DEPENDENT CALCIUM CHANNEL SUBUNIT ALPHA-2/DELTA-RELATED"/>
    <property type="match status" value="1"/>
</dbReference>
<evidence type="ECO:0000256" key="9">
    <source>
        <dbReference type="ARBA" id="ARBA00022837"/>
    </source>
</evidence>
<feature type="transmembrane region" description="Helical" evidence="17">
    <location>
        <begin position="354"/>
        <end position="373"/>
    </location>
</feature>
<keyword evidence="20" id="KW-1185">Reference proteome</keyword>
<reference evidence="19" key="3">
    <citation type="submission" date="2025-09" db="UniProtKB">
        <authorList>
            <consortium name="Ensembl"/>
        </authorList>
    </citation>
    <scope>IDENTIFICATION</scope>
</reference>
<dbReference type="AlphaFoldDB" id="A0A8K9V8X8"/>
<keyword evidence="6 17" id="KW-0812">Transmembrane</keyword>
<evidence type="ECO:0000256" key="14">
    <source>
        <dbReference type="ARBA" id="ARBA00023157"/>
    </source>
</evidence>
<evidence type="ECO:0000256" key="17">
    <source>
        <dbReference type="SAM" id="Phobius"/>
    </source>
</evidence>
<evidence type="ECO:0000256" key="16">
    <source>
        <dbReference type="ARBA" id="ARBA00023303"/>
    </source>
</evidence>
<dbReference type="Gene3D" id="3.30.450.20">
    <property type="entry name" value="PAS domain"/>
    <property type="match status" value="1"/>
</dbReference>
<evidence type="ECO:0000313" key="20">
    <source>
        <dbReference type="Proteomes" id="UP000694395"/>
    </source>
</evidence>
<keyword evidence="7" id="KW-0479">Metal-binding</keyword>
<dbReference type="InterPro" id="IPR013608">
    <property type="entry name" value="VWA_N"/>
</dbReference>
<keyword evidence="3" id="KW-0813">Transport</keyword>
<proteinExistence type="inferred from homology"/>
<name>A0A8K9V8X8_ONCMY</name>
<evidence type="ECO:0000256" key="1">
    <source>
        <dbReference type="ARBA" id="ARBA00004479"/>
    </source>
</evidence>
<keyword evidence="10" id="KW-0851">Voltage-gated channel</keyword>
<dbReference type="InterPro" id="IPR013680">
    <property type="entry name" value="VDCC_a2/dsu"/>
</dbReference>
<dbReference type="CDD" id="cd12912">
    <property type="entry name" value="PDC2_MCP_like"/>
    <property type="match status" value="1"/>
</dbReference>
<keyword evidence="11 17" id="KW-1133">Transmembrane helix</keyword>
<dbReference type="Pfam" id="PF00092">
    <property type="entry name" value="VWA"/>
    <property type="match status" value="1"/>
</dbReference>
<sequence length="875" mass="100438">MWHRWKNDPEPDDIHYYYAKENLDSNDTEVKKPNRLYPEFKEDEQFRRLISYNTTAVHIPTDIYEGSTIVLNELNWTDALEAVFRKNKEEDPTLLWQVFGSATGLARYFPASPWMDSRKTPNKIDLYDVRRRPSMIIQQHPPPPSLCLSVWYSSMIIQQLLPPLPLSICLVQFNDNSTTPLPLSICLVQFNDKAMKAACFQNLVQANVRNKRFLKDAVRNISAKGITNYKGGFELAFEQLSSLNVTQGRALCNKIIMLFTDGGEERAQEIFQKYNADKKVRIFTFSVGQHNYDKGPIQWMACTNKGYYYEIPSIGAIRINTQEYLDVLGRPMVKANNKAKQVQWTNVYQDALVLRYYIMLCFGLIPLFLVCFFSQRPQNQLILGVMAIDVSLDDIKRLTPRFTFGPNGYYFAIDPNGYVLLHPNLCPKNPKFQEPVTLDFLDAELEDEIKVEIRTNMIHGETGHRTVHTLVKSQDERYIDRSERSYTYAPVKGTDYSLALVLPVYSLHYIHTTIGDTITQAKFFFLSHREYCKDLKPSKNNTEFLMDFNEYIDRKTPNNPLCENGVLARFVATDGGITRIYPKSAGLDWTEDPETYESSFYKRSLDNDIYIFTPTPYQEDTNSKSRECVSVCLSVCLSVFVGVKLDINTWMTNFINATLKMNVSRHVDCVILDDGGFLVMANRDEYIGQIGQFFGMIDPILMVNLVNMSLFTLNKTYDYQSVCDPKRESKGSAAGLRSVYVVSYITDILNVGWLASAAESCITEQTQYFYDNEEKSFRGTLDCENCSRMFHAEKLWKTNLVFVIADAKLTCMSCDHKPLIQAEQPSEGPDPCEMAEKPRFRKGPDACFDNNERVGHVIILSSSVFKNGNRQIVND</sequence>
<evidence type="ECO:0000256" key="13">
    <source>
        <dbReference type="ARBA" id="ARBA00023136"/>
    </source>
</evidence>
<keyword evidence="16" id="KW-0407">Ion channel</keyword>